<dbReference type="PANTHER" id="PTHR11247:SF8">
    <property type="entry name" value="PALMITOYL-PROTEIN THIOESTERASE 1"/>
    <property type="match status" value="1"/>
</dbReference>
<dbReference type="InterPro" id="IPR029058">
    <property type="entry name" value="AB_hydrolase_fold"/>
</dbReference>
<dbReference type="Pfam" id="PF02089">
    <property type="entry name" value="Palm_thioest"/>
    <property type="match status" value="1"/>
</dbReference>
<proteinExistence type="predicted"/>
<dbReference type="GO" id="GO:0016790">
    <property type="term" value="F:thiolester hydrolase activity"/>
    <property type="evidence" value="ECO:0007669"/>
    <property type="project" value="TreeGrafter"/>
</dbReference>
<feature type="chain" id="PRO_5043718479" description="Lysosomal thioesterase PPT2" evidence="2">
    <location>
        <begin position="23"/>
        <end position="365"/>
    </location>
</feature>
<dbReference type="GO" id="GO:0005764">
    <property type="term" value="C:lysosome"/>
    <property type="evidence" value="ECO:0007669"/>
    <property type="project" value="TreeGrafter"/>
</dbReference>
<evidence type="ECO:0000313" key="3">
    <source>
        <dbReference type="EMBL" id="CAK7933811.1"/>
    </source>
</evidence>
<feature type="signal peptide" evidence="2">
    <location>
        <begin position="1"/>
        <end position="22"/>
    </location>
</feature>
<evidence type="ECO:0000256" key="2">
    <source>
        <dbReference type="SAM" id="SignalP"/>
    </source>
</evidence>
<keyword evidence="2" id="KW-0732">Signal</keyword>
<dbReference type="FunFam" id="3.40.50.1820:FF:000300">
    <property type="entry name" value="Lysosomal thioesterase PPT2-B"/>
    <property type="match status" value="1"/>
</dbReference>
<accession>A0AAV1UH32</accession>
<comment type="caution">
    <text evidence="3">The sequence shown here is derived from an EMBL/GenBank/DDBJ whole genome shotgun (WGS) entry which is preliminary data.</text>
</comment>
<dbReference type="Proteomes" id="UP001162060">
    <property type="component" value="Unassembled WGS sequence"/>
</dbReference>
<evidence type="ECO:0000256" key="1">
    <source>
        <dbReference type="ARBA" id="ARBA00022801"/>
    </source>
</evidence>
<dbReference type="EMBL" id="CAKLBY020000195">
    <property type="protein sequence ID" value="CAK7933811.1"/>
    <property type="molecule type" value="Genomic_DNA"/>
</dbReference>
<reference evidence="3" key="1">
    <citation type="submission" date="2024-01" db="EMBL/GenBank/DDBJ databases">
        <authorList>
            <person name="Webb A."/>
        </authorList>
    </citation>
    <scope>NUCLEOTIDE SEQUENCE</scope>
    <source>
        <strain evidence="3">Pm1</strain>
    </source>
</reference>
<dbReference type="Gene3D" id="3.40.50.1820">
    <property type="entry name" value="alpha/beta hydrolase"/>
    <property type="match status" value="1"/>
</dbReference>
<dbReference type="AlphaFoldDB" id="A0AAV1UH32"/>
<evidence type="ECO:0008006" key="5">
    <source>
        <dbReference type="Google" id="ProtNLM"/>
    </source>
</evidence>
<gene>
    <name evidence="3" type="ORF">PM001_LOCUS18961</name>
</gene>
<dbReference type="SUPFAM" id="SSF53474">
    <property type="entry name" value="alpha/beta-Hydrolases"/>
    <property type="match status" value="1"/>
</dbReference>
<sequence>MFTVHALALLAATVAVIGSVAAGNTPSCTYLPVFFFHGATGDLTNGAKIEGNLTGDGRTYTALDFCSNACSVRTSISDQVVMAIKQIRDIIAKDTATYAHGYHFLAHSQGGSIARGVIEEMDDHNVHSFISLAGDGNGNFYGPQVSDAIPRQVLLQALGPLAIDKADFDFVKYATNSTLSEGKFQRDLIELVTTNGALQRKSSIANIIHPPLDNGALVNWLDINPFLPKVNNLQQCGNNGACKMNQTRRKANFVKLKAAHFFASPQDDIQSPWQSCLLGKYSTVAALDEIETKFAEFTIVPMKDTVEYKEDLYGLKTLDKAGGLHLHEVADVPHNCWLLDYTSLASGIACQHAPVYGAKIYPLLV</sequence>
<dbReference type="PANTHER" id="PTHR11247">
    <property type="entry name" value="PALMITOYL-PROTEIN THIOESTERASE/DOLICHYLDIPHOSPHATASE 1"/>
    <property type="match status" value="1"/>
</dbReference>
<protein>
    <recommendedName>
        <fullName evidence="5">Lysosomal thioesterase PPT2</fullName>
    </recommendedName>
</protein>
<name>A0AAV1UH32_9STRA</name>
<evidence type="ECO:0000313" key="4">
    <source>
        <dbReference type="Proteomes" id="UP001162060"/>
    </source>
</evidence>
<keyword evidence="1" id="KW-0378">Hydrolase</keyword>
<organism evidence="3 4">
    <name type="scientific">Peronospora matthiolae</name>
    <dbReference type="NCBI Taxonomy" id="2874970"/>
    <lineage>
        <taxon>Eukaryota</taxon>
        <taxon>Sar</taxon>
        <taxon>Stramenopiles</taxon>
        <taxon>Oomycota</taxon>
        <taxon>Peronosporomycetes</taxon>
        <taxon>Peronosporales</taxon>
        <taxon>Peronosporaceae</taxon>
        <taxon>Peronospora</taxon>
    </lineage>
</organism>